<protein>
    <submittedName>
        <fullName evidence="2">Uncharacterized protein</fullName>
    </submittedName>
</protein>
<name>A0A5B7JZ29_PORTR</name>
<evidence type="ECO:0000313" key="2">
    <source>
        <dbReference type="EMBL" id="MPD03332.1"/>
    </source>
</evidence>
<organism evidence="2 3">
    <name type="scientific">Portunus trituberculatus</name>
    <name type="common">Swimming crab</name>
    <name type="synonym">Neptunus trituberculatus</name>
    <dbReference type="NCBI Taxonomy" id="210409"/>
    <lineage>
        <taxon>Eukaryota</taxon>
        <taxon>Metazoa</taxon>
        <taxon>Ecdysozoa</taxon>
        <taxon>Arthropoda</taxon>
        <taxon>Crustacea</taxon>
        <taxon>Multicrustacea</taxon>
        <taxon>Malacostraca</taxon>
        <taxon>Eumalacostraca</taxon>
        <taxon>Eucarida</taxon>
        <taxon>Decapoda</taxon>
        <taxon>Pleocyemata</taxon>
        <taxon>Brachyura</taxon>
        <taxon>Eubrachyura</taxon>
        <taxon>Portunoidea</taxon>
        <taxon>Portunidae</taxon>
        <taxon>Portuninae</taxon>
        <taxon>Portunus</taxon>
    </lineage>
</organism>
<sequence length="23" mass="2643">MNATFTYHDETVTFDDRGDPPGR</sequence>
<reference evidence="2 3" key="1">
    <citation type="submission" date="2019-05" db="EMBL/GenBank/DDBJ databases">
        <title>Another draft genome of Portunus trituberculatus and its Hox gene families provides insights of decapod evolution.</title>
        <authorList>
            <person name="Jeong J.-H."/>
            <person name="Song I."/>
            <person name="Kim S."/>
            <person name="Choi T."/>
            <person name="Kim D."/>
            <person name="Ryu S."/>
            <person name="Kim W."/>
        </authorList>
    </citation>
    <scope>NUCLEOTIDE SEQUENCE [LARGE SCALE GENOMIC DNA]</scope>
    <source>
        <tissue evidence="2">Muscle</tissue>
    </source>
</reference>
<accession>A0A5B7JZ29</accession>
<evidence type="ECO:0000313" key="3">
    <source>
        <dbReference type="Proteomes" id="UP000324222"/>
    </source>
</evidence>
<keyword evidence="3" id="KW-1185">Reference proteome</keyword>
<gene>
    <name evidence="2" type="ORF">E2C01_098964</name>
</gene>
<dbReference type="Proteomes" id="UP000324222">
    <property type="component" value="Unassembled WGS sequence"/>
</dbReference>
<feature type="region of interest" description="Disordered" evidence="1">
    <location>
        <begin position="1"/>
        <end position="23"/>
    </location>
</feature>
<proteinExistence type="predicted"/>
<evidence type="ECO:0000256" key="1">
    <source>
        <dbReference type="SAM" id="MobiDB-lite"/>
    </source>
</evidence>
<comment type="caution">
    <text evidence="2">The sequence shown here is derived from an EMBL/GenBank/DDBJ whole genome shotgun (WGS) entry which is preliminary data.</text>
</comment>
<dbReference type="EMBL" id="VSRR010135697">
    <property type="protein sequence ID" value="MPD03332.1"/>
    <property type="molecule type" value="Genomic_DNA"/>
</dbReference>
<dbReference type="AlphaFoldDB" id="A0A5B7JZ29"/>
<feature type="compositionally biased region" description="Basic and acidic residues" evidence="1">
    <location>
        <begin position="7"/>
        <end position="23"/>
    </location>
</feature>